<keyword evidence="4" id="KW-1185">Reference proteome</keyword>
<dbReference type="InterPro" id="IPR052354">
    <property type="entry name" value="Cell_Wall_Dynamics_Protein"/>
</dbReference>
<dbReference type="InterPro" id="IPR003646">
    <property type="entry name" value="SH3-like_bac-type"/>
</dbReference>
<comment type="caution">
    <text evidence="3">The sequence shown here is derived from an EMBL/GenBank/DDBJ whole genome shotgun (WGS) entry which is preliminary data.</text>
</comment>
<evidence type="ECO:0000313" key="4">
    <source>
        <dbReference type="Proteomes" id="UP001165306"/>
    </source>
</evidence>
<evidence type="ECO:0000259" key="2">
    <source>
        <dbReference type="Pfam" id="PF08239"/>
    </source>
</evidence>
<organism evidence="3 4">
    <name type="scientific">Thermalbibacter longus</name>
    <dbReference type="NCBI Taxonomy" id="2951981"/>
    <lineage>
        <taxon>Bacteria</taxon>
        <taxon>Pseudomonadati</taxon>
        <taxon>Thermomicrobiota</taxon>
        <taxon>Thermomicrobia</taxon>
        <taxon>Thermomicrobiales</taxon>
        <taxon>Thermomicrobiaceae</taxon>
        <taxon>Thermalbibacter</taxon>
    </lineage>
</organism>
<feature type="chain" id="PRO_5041446045" evidence="1">
    <location>
        <begin position="34"/>
        <end position="585"/>
    </location>
</feature>
<evidence type="ECO:0000313" key="3">
    <source>
        <dbReference type="EMBL" id="MCM8748375.1"/>
    </source>
</evidence>
<gene>
    <name evidence="3" type="ORF">NET02_04395</name>
</gene>
<dbReference type="Gene3D" id="2.30.30.40">
    <property type="entry name" value="SH3 Domains"/>
    <property type="match status" value="2"/>
</dbReference>
<keyword evidence="1" id="KW-0732">Signal</keyword>
<feature type="signal peptide" evidence="1">
    <location>
        <begin position="1"/>
        <end position="33"/>
    </location>
</feature>
<evidence type="ECO:0000256" key="1">
    <source>
        <dbReference type="SAM" id="SignalP"/>
    </source>
</evidence>
<dbReference type="Proteomes" id="UP001165306">
    <property type="component" value="Unassembled WGS sequence"/>
</dbReference>
<dbReference type="PANTHER" id="PTHR34408:SF1">
    <property type="entry name" value="GLYCOSYL HYDROLASE FAMILY 19 DOMAIN-CONTAINING PROTEIN HI_1415"/>
    <property type="match status" value="1"/>
</dbReference>
<dbReference type="RefSeq" id="WP_284056156.1">
    <property type="nucleotide sequence ID" value="NZ_JAMSLR010000002.1"/>
</dbReference>
<sequence length="585" mass="62915">MGKGSRLGKKRVLVCLALCSLLLCTTALSPVLATDFAPGGIALVSGTDGDGLRLRDGPSFAAATLAVMPEGAEVRVTGTATIDTEGNVWIPVSYGDLAGYALSDFLALSSDDDAPARAQQASGSSAATSLGVGVTAQVSGTDGQGLNVRQQPGYGATVLTVAPEGAAMLVIGGPQVDGQSITWWQVSYNGLVGWAQADYLRATSGESASPPPPLPGSPGATFRVYAHRLGLVGQVTANGHVIQENDRFVALPCACVLSSNGGNEYQVLIEYKGRSVVLPVWDVGPWNIDDNYWDPPEKRRWKGLPQGTPQAAAAYFSDYNHGRDGKGREVKSPAGIDIADGAFWHDLGMTESDWVTITFLWMVKAPAQLPAAPSGYEDVPTVNPGNRPPLDPVPAKDPSRYAYFPETGHNVPKLLMDYWSANGGWRVFGLPISEFFREVRVDGAVRFVQYFERAILTYDPAAPAAEAIQPVPIGYYTSAPADAWVPVAPFEDSAERWYFPESGHSLSFGFKQYWIDHGGQHTLGLPITEEYRVDLPDGRWYTAQLFEYGRLEWWPDQAGTGREITHGLLVVEMLREAGWLPPGPG</sequence>
<dbReference type="AlphaFoldDB" id="A0AA41WDK6"/>
<dbReference type="EMBL" id="JAMSLR010000002">
    <property type="protein sequence ID" value="MCM8748375.1"/>
    <property type="molecule type" value="Genomic_DNA"/>
</dbReference>
<protein>
    <submittedName>
        <fullName evidence="3">SH3 domain-containing protein</fullName>
    </submittedName>
</protein>
<accession>A0AA41WDK6</accession>
<dbReference type="PANTHER" id="PTHR34408">
    <property type="entry name" value="FAMILY PROTEIN, PUTATIVE-RELATED"/>
    <property type="match status" value="1"/>
</dbReference>
<feature type="domain" description="SH3b" evidence="2">
    <location>
        <begin position="145"/>
        <end position="200"/>
    </location>
</feature>
<dbReference type="Pfam" id="PF08239">
    <property type="entry name" value="SH3_3"/>
    <property type="match status" value="1"/>
</dbReference>
<name>A0AA41WDK6_9BACT</name>
<reference evidence="3" key="1">
    <citation type="submission" date="2022-06" db="EMBL/GenBank/DDBJ databases">
        <title>CFH 74404 Thermomicrobiaceae sp.</title>
        <authorList>
            <person name="Ming H."/>
            <person name="Li W.-J."/>
            <person name="Zhao Z."/>
        </authorList>
    </citation>
    <scope>NUCLEOTIDE SEQUENCE</scope>
    <source>
        <strain evidence="3">CFH 74404</strain>
    </source>
</reference>
<proteinExistence type="predicted"/>